<feature type="transmembrane region" description="Helical" evidence="10">
    <location>
        <begin position="79"/>
        <end position="98"/>
    </location>
</feature>
<dbReference type="PANTHER" id="PTHR13285">
    <property type="entry name" value="ACYLTRANSFERASE"/>
    <property type="match status" value="1"/>
</dbReference>
<dbReference type="PANTHER" id="PTHR13285:SF23">
    <property type="entry name" value="TEICHOIC ACID D-ALANYLTRANSFERASE"/>
    <property type="match status" value="1"/>
</dbReference>
<feature type="transmembrane region" description="Helical" evidence="10">
    <location>
        <begin position="6"/>
        <end position="22"/>
    </location>
</feature>
<evidence type="ECO:0000256" key="2">
    <source>
        <dbReference type="ARBA" id="ARBA00010323"/>
    </source>
</evidence>
<comment type="caution">
    <text evidence="11">The sequence shown here is derived from an EMBL/GenBank/DDBJ whole genome shotgun (WGS) entry which is preliminary data.</text>
</comment>
<dbReference type="InterPro" id="IPR028362">
    <property type="entry name" value="AlgI"/>
</dbReference>
<evidence type="ECO:0000256" key="5">
    <source>
        <dbReference type="ARBA" id="ARBA00022692"/>
    </source>
</evidence>
<evidence type="ECO:0000256" key="3">
    <source>
        <dbReference type="ARBA" id="ARBA00022475"/>
    </source>
</evidence>
<comment type="similarity">
    <text evidence="2 9">Belongs to the membrane-bound acyltransferase family.</text>
</comment>
<dbReference type="EMBL" id="JAZDDF010000004">
    <property type="protein sequence ID" value="MEE1973055.1"/>
    <property type="molecule type" value="Genomic_DNA"/>
</dbReference>
<keyword evidence="3 9" id="KW-1003">Cell membrane</keyword>
<keyword evidence="7 9" id="KW-0472">Membrane</keyword>
<feature type="transmembrane region" description="Helical" evidence="10">
    <location>
        <begin position="152"/>
        <end position="171"/>
    </location>
</feature>
<dbReference type="PIRSF" id="PIRSF016636">
    <property type="entry name" value="AlgI_DltB"/>
    <property type="match status" value="1"/>
</dbReference>
<keyword evidence="5 10" id="KW-0812">Transmembrane</keyword>
<gene>
    <name evidence="11" type="ORF">V1H85_11405</name>
</gene>
<feature type="transmembrane region" description="Helical" evidence="10">
    <location>
        <begin position="118"/>
        <end position="140"/>
    </location>
</feature>
<feature type="transmembrane region" description="Helical" evidence="10">
    <location>
        <begin position="27"/>
        <end position="44"/>
    </location>
</feature>
<dbReference type="Pfam" id="PF03062">
    <property type="entry name" value="MBOAT"/>
    <property type="match status" value="1"/>
</dbReference>
<evidence type="ECO:0000313" key="11">
    <source>
        <dbReference type="EMBL" id="MEE1973055.1"/>
    </source>
</evidence>
<dbReference type="PIRSF" id="PIRSF500217">
    <property type="entry name" value="AlgI"/>
    <property type="match status" value="1"/>
</dbReference>
<organism evidence="11 12">
    <name type="scientific">Maribacter flavus</name>
    <dbReference type="NCBI Taxonomy" id="1658664"/>
    <lineage>
        <taxon>Bacteria</taxon>
        <taxon>Pseudomonadati</taxon>
        <taxon>Bacteroidota</taxon>
        <taxon>Flavobacteriia</taxon>
        <taxon>Flavobacteriales</taxon>
        <taxon>Flavobacteriaceae</taxon>
        <taxon>Maribacter</taxon>
    </lineage>
</organism>
<feature type="transmembrane region" description="Helical" evidence="10">
    <location>
        <begin position="361"/>
        <end position="380"/>
    </location>
</feature>
<evidence type="ECO:0000256" key="1">
    <source>
        <dbReference type="ARBA" id="ARBA00004651"/>
    </source>
</evidence>
<keyword evidence="8 9" id="KW-0012">Acyltransferase</keyword>
<evidence type="ECO:0000256" key="4">
    <source>
        <dbReference type="ARBA" id="ARBA00022679"/>
    </source>
</evidence>
<evidence type="ECO:0000256" key="8">
    <source>
        <dbReference type="ARBA" id="ARBA00023315"/>
    </source>
</evidence>
<dbReference type="EC" id="2.3.-.-" evidence="11"/>
<evidence type="ECO:0000256" key="10">
    <source>
        <dbReference type="SAM" id="Phobius"/>
    </source>
</evidence>
<dbReference type="Proteomes" id="UP001343698">
    <property type="component" value="Unassembled WGS sequence"/>
</dbReference>
<dbReference type="GO" id="GO:0016746">
    <property type="term" value="F:acyltransferase activity"/>
    <property type="evidence" value="ECO:0007669"/>
    <property type="project" value="UniProtKB-KW"/>
</dbReference>
<feature type="transmembrane region" description="Helical" evidence="10">
    <location>
        <begin position="332"/>
        <end position="349"/>
    </location>
</feature>
<comment type="subcellular location">
    <subcellularLocation>
        <location evidence="1">Cell membrane</location>
        <topology evidence="1">Multi-pass membrane protein</topology>
    </subcellularLocation>
</comment>
<feature type="transmembrane region" description="Helical" evidence="10">
    <location>
        <begin position="445"/>
        <end position="463"/>
    </location>
</feature>
<evidence type="ECO:0000256" key="6">
    <source>
        <dbReference type="ARBA" id="ARBA00022989"/>
    </source>
</evidence>
<proteinExistence type="inferred from homology"/>
<accession>A0ABU7IJD0</accession>
<feature type="transmembrane region" description="Helical" evidence="10">
    <location>
        <begin position="50"/>
        <end position="67"/>
    </location>
</feature>
<name>A0ABU7IJD0_9FLAO</name>
<keyword evidence="12" id="KW-1185">Reference proteome</keyword>
<keyword evidence="6 10" id="KW-1133">Transmembrane helix</keyword>
<dbReference type="InterPro" id="IPR004299">
    <property type="entry name" value="MBOAT_fam"/>
</dbReference>
<feature type="transmembrane region" description="Helical" evidence="10">
    <location>
        <begin position="226"/>
        <end position="245"/>
    </location>
</feature>
<sequence>MLFNSIDFLIFFPVVFVLYWFLNERLGLQNILVLIASYIFYAWWDWRFLSLIVISSIIDFVAGLKIYNSQENQKNRKFWLIVSLTANLGFLSIFKYYNFFAESFTQAVQIFGWKPNNLTLDIILPVGISFYTFQTLSYTIDIYRRDFKPTKNIISFFTYIAFFPQLVAGPIERASNLLPQIEKKRFFNKEWFKEGFLQILVGLFRKIVIADTLGVYVDTIYQDPGLYNSSTVLLATVFYAFQIYFDFAGYSDIAIGTAKLLGFKFNQNFNLPYFSKSLTEFWRKWHMSLSFWLRDYLYISLGGNRKGIKITYRNLMLTMLLGGLWHGSSWNFMIWGGIHGIILGIEKYITSQSKFNFRKNISFLGYPITFFIVILAWIFFRAQTFSTAISALEKIFRFEMAPPFIGDINIVVNSIFVLSIGLIFDLYLFKTKVSLEILGSQVSTFRLTFLTSIVLVLITLFYSTSNNFIYFQF</sequence>
<dbReference type="RefSeq" id="WP_272637035.1">
    <property type="nucleotide sequence ID" value="NZ_JAZDDF010000004.1"/>
</dbReference>
<protein>
    <submittedName>
        <fullName evidence="11">MBOAT family O-acyltransferase</fullName>
        <ecNumber evidence="11">2.3.-.-</ecNumber>
    </submittedName>
</protein>
<reference evidence="11 12" key="1">
    <citation type="submission" date="2024-01" db="EMBL/GenBank/DDBJ databases">
        <title>Maribacter spp. originated from different algae showed divergent polysaccharides utilization ability.</title>
        <authorList>
            <person name="Wang H."/>
            <person name="Wu Y."/>
        </authorList>
    </citation>
    <scope>NUCLEOTIDE SEQUENCE [LARGE SCALE GENOMIC DNA]</scope>
    <source>
        <strain evidence="11 12">KPT27_14</strain>
    </source>
</reference>
<evidence type="ECO:0000256" key="9">
    <source>
        <dbReference type="PIRNR" id="PIRNR016636"/>
    </source>
</evidence>
<feature type="transmembrane region" description="Helical" evidence="10">
    <location>
        <begin position="400"/>
        <end position="424"/>
    </location>
</feature>
<evidence type="ECO:0000256" key="7">
    <source>
        <dbReference type="ARBA" id="ARBA00023136"/>
    </source>
</evidence>
<dbReference type="InterPro" id="IPR024194">
    <property type="entry name" value="Ac/AlaTfrase_AlgI/DltB"/>
</dbReference>
<keyword evidence="4 9" id="KW-0808">Transferase</keyword>
<dbReference type="InterPro" id="IPR051085">
    <property type="entry name" value="MB_O-acyltransferase"/>
</dbReference>
<evidence type="ECO:0000313" key="12">
    <source>
        <dbReference type="Proteomes" id="UP001343698"/>
    </source>
</evidence>